<keyword evidence="5" id="KW-1185">Reference proteome</keyword>
<dbReference type="Pfam" id="PF00197">
    <property type="entry name" value="Kunitz_legume"/>
    <property type="match status" value="1"/>
</dbReference>
<name>A0AAN9KGA6_CANGL</name>
<dbReference type="PANTHER" id="PTHR33107:SF81">
    <property type="entry name" value="TRYPSIN INHIBITOR A"/>
    <property type="match status" value="1"/>
</dbReference>
<keyword evidence="3" id="KW-0732">Signal</keyword>
<gene>
    <name evidence="4" type="ORF">VNO77_33756</name>
</gene>
<dbReference type="InterPro" id="IPR011065">
    <property type="entry name" value="Kunitz_inhibitor_STI-like_sf"/>
</dbReference>
<comment type="similarity">
    <text evidence="1">Belongs to the protease inhibitor I3 (leguminous Kunitz-type inhibitor) family.</text>
</comment>
<evidence type="ECO:0000256" key="3">
    <source>
        <dbReference type="SAM" id="SignalP"/>
    </source>
</evidence>
<comment type="caution">
    <text evidence="4">The sequence shown here is derived from an EMBL/GenBank/DDBJ whole genome shotgun (WGS) entry which is preliminary data.</text>
</comment>
<dbReference type="AlphaFoldDB" id="A0AAN9KGA6"/>
<evidence type="ECO:0000313" key="5">
    <source>
        <dbReference type="Proteomes" id="UP001367508"/>
    </source>
</evidence>
<dbReference type="CDD" id="cd00178">
    <property type="entry name" value="beta-trefoil_STI"/>
    <property type="match status" value="1"/>
</dbReference>
<protein>
    <submittedName>
        <fullName evidence="4">Uncharacterized protein</fullName>
    </submittedName>
</protein>
<dbReference type="EMBL" id="JAYMYQ010000008">
    <property type="protein sequence ID" value="KAK7315219.1"/>
    <property type="molecule type" value="Genomic_DNA"/>
</dbReference>
<evidence type="ECO:0000256" key="1">
    <source>
        <dbReference type="ARBA" id="ARBA00005440"/>
    </source>
</evidence>
<accession>A0AAN9KGA6</accession>
<dbReference type="Proteomes" id="UP001367508">
    <property type="component" value="Unassembled WGS sequence"/>
</dbReference>
<dbReference type="GO" id="GO:0004866">
    <property type="term" value="F:endopeptidase inhibitor activity"/>
    <property type="evidence" value="ECO:0007669"/>
    <property type="project" value="InterPro"/>
</dbReference>
<dbReference type="SUPFAM" id="SSF50386">
    <property type="entry name" value="STI-like"/>
    <property type="match status" value="1"/>
</dbReference>
<sequence length="197" mass="21568">MFLLLAFTINFNFATANDVHDIGGNLIQTGGIYYILDGSYRGGNKGGVTAASIGPKQPHAVVQIPSTNSNNGNEVVIANLNDTKIINIDDFTRIQFGGQISGCKNPSDWVLVNDESAKLWYVGFTCDGEKPSNQIKKGRFQIKEYNANYKLSFCSESNLKSCDEVGIHVDGAKNKRLAIGSATSTFAVKFKEYHFKK</sequence>
<dbReference type="PANTHER" id="PTHR33107">
    <property type="entry name" value="KUNITZ TRYPSIN INHIBITOR 2"/>
    <property type="match status" value="1"/>
</dbReference>
<reference evidence="4 5" key="1">
    <citation type="submission" date="2024-01" db="EMBL/GenBank/DDBJ databases">
        <title>The genomes of 5 underutilized Papilionoideae crops provide insights into root nodulation and disease resistanc.</title>
        <authorList>
            <person name="Jiang F."/>
        </authorList>
    </citation>
    <scope>NUCLEOTIDE SEQUENCE [LARGE SCALE GENOMIC DNA]</scope>
    <source>
        <strain evidence="4">LVBAO_FW01</strain>
        <tissue evidence="4">Leaves</tissue>
    </source>
</reference>
<dbReference type="InterPro" id="IPR056368">
    <property type="entry name" value="KTI1"/>
</dbReference>
<proteinExistence type="inferred from homology"/>
<evidence type="ECO:0000256" key="2">
    <source>
        <dbReference type="ARBA" id="ARBA00023157"/>
    </source>
</evidence>
<feature type="signal peptide" evidence="3">
    <location>
        <begin position="1"/>
        <end position="16"/>
    </location>
</feature>
<evidence type="ECO:0000313" key="4">
    <source>
        <dbReference type="EMBL" id="KAK7315219.1"/>
    </source>
</evidence>
<keyword evidence="2" id="KW-1015">Disulfide bond</keyword>
<dbReference type="Gene3D" id="2.80.10.50">
    <property type="match status" value="1"/>
</dbReference>
<organism evidence="4 5">
    <name type="scientific">Canavalia gladiata</name>
    <name type="common">Sword bean</name>
    <name type="synonym">Dolichos gladiatus</name>
    <dbReference type="NCBI Taxonomy" id="3824"/>
    <lineage>
        <taxon>Eukaryota</taxon>
        <taxon>Viridiplantae</taxon>
        <taxon>Streptophyta</taxon>
        <taxon>Embryophyta</taxon>
        <taxon>Tracheophyta</taxon>
        <taxon>Spermatophyta</taxon>
        <taxon>Magnoliopsida</taxon>
        <taxon>eudicotyledons</taxon>
        <taxon>Gunneridae</taxon>
        <taxon>Pentapetalae</taxon>
        <taxon>rosids</taxon>
        <taxon>fabids</taxon>
        <taxon>Fabales</taxon>
        <taxon>Fabaceae</taxon>
        <taxon>Papilionoideae</taxon>
        <taxon>50 kb inversion clade</taxon>
        <taxon>NPAAA clade</taxon>
        <taxon>indigoferoid/millettioid clade</taxon>
        <taxon>Phaseoleae</taxon>
        <taxon>Canavalia</taxon>
    </lineage>
</organism>
<feature type="chain" id="PRO_5043056207" evidence="3">
    <location>
        <begin position="17"/>
        <end position="197"/>
    </location>
</feature>
<dbReference type="SMART" id="SM00452">
    <property type="entry name" value="STI"/>
    <property type="match status" value="1"/>
</dbReference>
<dbReference type="InterPro" id="IPR002160">
    <property type="entry name" value="Prot_inh_Kunz-lg"/>
</dbReference>